<organism evidence="2 3">
    <name type="scientific">Vitis vinifera</name>
    <name type="common">Grape</name>
    <dbReference type="NCBI Taxonomy" id="29760"/>
    <lineage>
        <taxon>Eukaryota</taxon>
        <taxon>Viridiplantae</taxon>
        <taxon>Streptophyta</taxon>
        <taxon>Embryophyta</taxon>
        <taxon>Tracheophyta</taxon>
        <taxon>Spermatophyta</taxon>
        <taxon>Magnoliopsida</taxon>
        <taxon>eudicotyledons</taxon>
        <taxon>Gunneridae</taxon>
        <taxon>Pentapetalae</taxon>
        <taxon>rosids</taxon>
        <taxon>Vitales</taxon>
        <taxon>Vitaceae</taxon>
        <taxon>Viteae</taxon>
        <taxon>Vitis</taxon>
    </lineage>
</organism>
<gene>
    <name evidence="2" type="ORF">CK203_038044</name>
</gene>
<comment type="caution">
    <text evidence="2">The sequence shown here is derived from an EMBL/GenBank/DDBJ whole genome shotgun (WGS) entry which is preliminary data.</text>
</comment>
<sequence length="282" mass="31747">MATLLTLKRRSIGRSYSSGCYSTSLPQIVMPDFGALGIPREPQLERRRICREIFTLDRWTRSKESNASNGVQFGVEMKELHSLQADHSKLKEEFAQRCEITLLLRNDFAAFLHSAVEFLLKFPDICDTLEAEHCKLKANFERCEISRLLRSDFVALFVRQHLVRQVISVHGDSLVYLLRAFGRWFEGNPRLRSPEWQVLGINFVDYSLNQGALAGHESAETPIGHESADQGAPTGPEHLEIPHPDQPEEPIEIPVDTPPPAPTVAYTEPIPEVAPSTPQVTP</sequence>
<evidence type="ECO:0000313" key="3">
    <source>
        <dbReference type="Proteomes" id="UP000288805"/>
    </source>
</evidence>
<dbReference type="AlphaFoldDB" id="A0A438HNX4"/>
<reference evidence="2 3" key="1">
    <citation type="journal article" date="2018" name="PLoS Genet.">
        <title>Population sequencing reveals clonal diversity and ancestral inbreeding in the grapevine cultivar Chardonnay.</title>
        <authorList>
            <person name="Roach M.J."/>
            <person name="Johnson D.L."/>
            <person name="Bohlmann J."/>
            <person name="van Vuuren H.J."/>
            <person name="Jones S.J."/>
            <person name="Pretorius I.S."/>
            <person name="Schmidt S.A."/>
            <person name="Borneman A.R."/>
        </authorList>
    </citation>
    <scope>NUCLEOTIDE SEQUENCE [LARGE SCALE GENOMIC DNA]</scope>
    <source>
        <strain evidence="3">cv. Chardonnay</strain>
        <tissue evidence="2">Leaf</tissue>
    </source>
</reference>
<dbReference type="Proteomes" id="UP000288805">
    <property type="component" value="Unassembled WGS sequence"/>
</dbReference>
<protein>
    <submittedName>
        <fullName evidence="2">Uncharacterized protein</fullName>
    </submittedName>
</protein>
<evidence type="ECO:0000313" key="2">
    <source>
        <dbReference type="EMBL" id="RVW86153.1"/>
    </source>
</evidence>
<evidence type="ECO:0000256" key="1">
    <source>
        <dbReference type="SAM" id="MobiDB-lite"/>
    </source>
</evidence>
<proteinExistence type="predicted"/>
<accession>A0A438HNX4</accession>
<feature type="region of interest" description="Disordered" evidence="1">
    <location>
        <begin position="217"/>
        <end position="282"/>
    </location>
</feature>
<name>A0A438HNX4_VITVI</name>
<dbReference type="EMBL" id="QGNW01000197">
    <property type="protein sequence ID" value="RVW86153.1"/>
    <property type="molecule type" value="Genomic_DNA"/>
</dbReference>
<feature type="compositionally biased region" description="Basic and acidic residues" evidence="1">
    <location>
        <begin position="237"/>
        <end position="246"/>
    </location>
</feature>